<feature type="transmembrane region" description="Helical" evidence="8">
    <location>
        <begin position="327"/>
        <end position="348"/>
    </location>
</feature>
<protein>
    <submittedName>
        <fullName evidence="10">MFS transporter</fullName>
    </submittedName>
</protein>
<evidence type="ECO:0000256" key="2">
    <source>
        <dbReference type="ARBA" id="ARBA00022448"/>
    </source>
</evidence>
<feature type="domain" description="Major facilitator superfamily (MFS) profile" evidence="9">
    <location>
        <begin position="200"/>
        <end position="396"/>
    </location>
</feature>
<reference evidence="10 11" key="1">
    <citation type="journal article" date="2024" name="Int. J. Mol. Sci.">
        <title>Exploration of Alicyclobacillus spp. Genome in Search of Antibiotic Resistance.</title>
        <authorList>
            <person name="Bucka-Kolendo J."/>
            <person name="Kiousi D.E."/>
            <person name="Dekowska A."/>
            <person name="Mikolajczuk-Szczyrba A."/>
            <person name="Karadedos D.M."/>
            <person name="Michael P."/>
            <person name="Galanis A."/>
            <person name="Sokolowska B."/>
        </authorList>
    </citation>
    <scope>NUCLEOTIDE SEQUENCE [LARGE SCALE GENOMIC DNA]</scope>
    <source>
        <strain evidence="10 11">KKP 3000</strain>
    </source>
</reference>
<dbReference type="PANTHER" id="PTHR23522">
    <property type="entry name" value="BLL5896 PROTEIN"/>
    <property type="match status" value="1"/>
</dbReference>
<evidence type="ECO:0000256" key="7">
    <source>
        <dbReference type="ARBA" id="ARBA00023136"/>
    </source>
</evidence>
<accession>A0ABV5AD31</accession>
<evidence type="ECO:0000256" key="5">
    <source>
        <dbReference type="ARBA" id="ARBA00022692"/>
    </source>
</evidence>
<feature type="transmembrane region" description="Helical" evidence="8">
    <location>
        <begin position="12"/>
        <end position="30"/>
    </location>
</feature>
<feature type="transmembrane region" description="Helical" evidence="8">
    <location>
        <begin position="157"/>
        <end position="175"/>
    </location>
</feature>
<evidence type="ECO:0000256" key="6">
    <source>
        <dbReference type="ARBA" id="ARBA00022989"/>
    </source>
</evidence>
<keyword evidence="3" id="KW-1003">Cell membrane</keyword>
<dbReference type="EMBL" id="JBDXSU010000005">
    <property type="protein sequence ID" value="MFB5190177.1"/>
    <property type="molecule type" value="Genomic_DNA"/>
</dbReference>
<sequence>MKTALLKLRAFYLVTGLSGGILVPYLSLLFEHNGFTSGTVGLIMAIGTFVSVLTQPLWGIIVDKFQFTRLTLAMSATVPGILAVVFDVKWLWVVVFANAVWNIFSSPQTPTADAYAVTSAAKTGTSYGSIRLFGSLGFALGGYVSGEYLAHEPLTSIWLPYIVISLLGGAIALMLPKNDVRFASRVPIRDGISALLRDRRFIFFLVGGFLVSQTLTAFNTYFALTFQAMGGSFALTGVAFFIASATNVPAMLVARFVIDRIGRETTLLIASFAYVLRWGVQAFLPIPWVAIAIQVLHGVSFGFYYVSAVGFVYQSAEKDLQTTAQSIFGMICTGLAGIVGNLLNGYLIHDGGPFVMYLSCTISSLLGSLCFFYVLRLGRTNRVTIAPETGRRLDQN</sequence>
<dbReference type="Gene3D" id="1.20.1250.20">
    <property type="entry name" value="MFS general substrate transporter like domains"/>
    <property type="match status" value="2"/>
</dbReference>
<feature type="transmembrane region" description="Helical" evidence="8">
    <location>
        <begin position="201"/>
        <end position="224"/>
    </location>
</feature>
<dbReference type="InterPro" id="IPR020846">
    <property type="entry name" value="MFS_dom"/>
</dbReference>
<organism evidence="10 11">
    <name type="scientific">Alicyclobacillus fastidiosus</name>
    <dbReference type="NCBI Taxonomy" id="392011"/>
    <lineage>
        <taxon>Bacteria</taxon>
        <taxon>Bacillati</taxon>
        <taxon>Bacillota</taxon>
        <taxon>Bacilli</taxon>
        <taxon>Bacillales</taxon>
        <taxon>Alicyclobacillaceae</taxon>
        <taxon>Alicyclobacillus</taxon>
    </lineage>
</organism>
<evidence type="ECO:0000313" key="11">
    <source>
        <dbReference type="Proteomes" id="UP001579974"/>
    </source>
</evidence>
<dbReference type="SUPFAM" id="SSF103473">
    <property type="entry name" value="MFS general substrate transporter"/>
    <property type="match status" value="1"/>
</dbReference>
<keyword evidence="4" id="KW-0997">Cell inner membrane</keyword>
<name>A0ABV5AD31_9BACL</name>
<keyword evidence="6 8" id="KW-1133">Transmembrane helix</keyword>
<feature type="transmembrane region" description="Helical" evidence="8">
    <location>
        <begin position="286"/>
        <end position="306"/>
    </location>
</feature>
<dbReference type="PROSITE" id="PS50850">
    <property type="entry name" value="MFS"/>
    <property type="match status" value="1"/>
</dbReference>
<keyword evidence="2" id="KW-0813">Transport</keyword>
<dbReference type="Proteomes" id="UP001579974">
    <property type="component" value="Unassembled WGS sequence"/>
</dbReference>
<keyword evidence="7 8" id="KW-0472">Membrane</keyword>
<dbReference type="InterPro" id="IPR024989">
    <property type="entry name" value="MFS_assoc_dom"/>
</dbReference>
<dbReference type="PANTHER" id="PTHR23522:SF10">
    <property type="entry name" value="3-PHENYLPROPIONIC ACID TRANSPORTER-RELATED"/>
    <property type="match status" value="1"/>
</dbReference>
<dbReference type="Pfam" id="PF12832">
    <property type="entry name" value="MFS_1_like"/>
    <property type="match status" value="1"/>
</dbReference>
<comment type="subcellular location">
    <subcellularLocation>
        <location evidence="1">Cell inner membrane</location>
        <topology evidence="1">Multi-pass membrane protein</topology>
    </subcellularLocation>
</comment>
<evidence type="ECO:0000259" key="9">
    <source>
        <dbReference type="PROSITE" id="PS50850"/>
    </source>
</evidence>
<evidence type="ECO:0000256" key="3">
    <source>
        <dbReference type="ARBA" id="ARBA00022475"/>
    </source>
</evidence>
<gene>
    <name evidence="10" type="ORF">KKP3000_003622</name>
</gene>
<dbReference type="RefSeq" id="WP_275473767.1">
    <property type="nucleotide sequence ID" value="NZ_CP162940.1"/>
</dbReference>
<proteinExistence type="predicted"/>
<feature type="transmembrane region" description="Helical" evidence="8">
    <location>
        <begin position="261"/>
        <end position="280"/>
    </location>
</feature>
<feature type="transmembrane region" description="Helical" evidence="8">
    <location>
        <begin position="230"/>
        <end position="254"/>
    </location>
</feature>
<evidence type="ECO:0000313" key="10">
    <source>
        <dbReference type="EMBL" id="MFB5190177.1"/>
    </source>
</evidence>
<feature type="transmembrane region" description="Helical" evidence="8">
    <location>
        <begin position="354"/>
        <end position="375"/>
    </location>
</feature>
<evidence type="ECO:0000256" key="8">
    <source>
        <dbReference type="SAM" id="Phobius"/>
    </source>
</evidence>
<evidence type="ECO:0000256" key="1">
    <source>
        <dbReference type="ARBA" id="ARBA00004429"/>
    </source>
</evidence>
<dbReference type="InterPro" id="IPR036259">
    <property type="entry name" value="MFS_trans_sf"/>
</dbReference>
<feature type="transmembrane region" description="Helical" evidence="8">
    <location>
        <begin position="36"/>
        <end position="58"/>
    </location>
</feature>
<evidence type="ECO:0000256" key="4">
    <source>
        <dbReference type="ARBA" id="ARBA00022519"/>
    </source>
</evidence>
<keyword evidence="5 8" id="KW-0812">Transmembrane</keyword>
<comment type="caution">
    <text evidence="10">The sequence shown here is derived from an EMBL/GenBank/DDBJ whole genome shotgun (WGS) entry which is preliminary data.</text>
</comment>
<keyword evidence="11" id="KW-1185">Reference proteome</keyword>